<accession>A0A7W9HNX3</accession>
<name>A0A7W9HNX3_9PSEU</name>
<dbReference type="PANTHER" id="PTHR30055">
    <property type="entry name" value="HTH-TYPE TRANSCRIPTIONAL REGULATOR RUTR"/>
    <property type="match status" value="1"/>
</dbReference>
<dbReference type="GO" id="GO:0000976">
    <property type="term" value="F:transcription cis-regulatory region binding"/>
    <property type="evidence" value="ECO:0007669"/>
    <property type="project" value="TreeGrafter"/>
</dbReference>
<dbReference type="InterPro" id="IPR009057">
    <property type="entry name" value="Homeodomain-like_sf"/>
</dbReference>
<evidence type="ECO:0000313" key="6">
    <source>
        <dbReference type="EMBL" id="MBB5805695.1"/>
    </source>
</evidence>
<dbReference type="AlphaFoldDB" id="A0A7W9HNX3"/>
<dbReference type="InterPro" id="IPR004111">
    <property type="entry name" value="Repressor_TetR_C"/>
</dbReference>
<evidence type="ECO:0000313" key="7">
    <source>
        <dbReference type="Proteomes" id="UP000552097"/>
    </source>
</evidence>
<dbReference type="PANTHER" id="PTHR30055:SF151">
    <property type="entry name" value="TRANSCRIPTIONAL REGULATORY PROTEIN"/>
    <property type="match status" value="1"/>
</dbReference>
<evidence type="ECO:0000256" key="1">
    <source>
        <dbReference type="ARBA" id="ARBA00023015"/>
    </source>
</evidence>
<sequence>MTDENGLPTEIALLWGLREPARRGRKPALSVPDITRAAIEVADTEGLGAVSMARVAKQLGNSTMALYRHVNSKDELLKLMSDAALNDPPEMPADIEWRDGLTLWANSVLATLREHPWYASIPLDGPPIGPRNLAWFDSALGALADTSLEEAEKVGVVMGLLTFVHGEIRLTAELAESFRDNPEAFGRAYSQALRLVVDPRKLPALGRVVAAGVFDFDTLYDEVEVEADFRFGLNLYLDGIAAYLARRADVT</sequence>
<proteinExistence type="predicted"/>
<dbReference type="GO" id="GO:0045892">
    <property type="term" value="P:negative regulation of DNA-templated transcription"/>
    <property type="evidence" value="ECO:0007669"/>
    <property type="project" value="InterPro"/>
</dbReference>
<evidence type="ECO:0000256" key="3">
    <source>
        <dbReference type="ARBA" id="ARBA00023163"/>
    </source>
</evidence>
<feature type="DNA-binding region" description="H-T-H motif" evidence="4">
    <location>
        <begin position="51"/>
        <end position="70"/>
    </location>
</feature>
<comment type="caution">
    <text evidence="6">The sequence shown here is derived from an EMBL/GenBank/DDBJ whole genome shotgun (WGS) entry which is preliminary data.</text>
</comment>
<dbReference type="SUPFAM" id="SSF46689">
    <property type="entry name" value="Homeodomain-like"/>
    <property type="match status" value="1"/>
</dbReference>
<dbReference type="InterPro" id="IPR036271">
    <property type="entry name" value="Tet_transcr_reg_TetR-rel_C_sf"/>
</dbReference>
<reference evidence="6 7" key="1">
    <citation type="submission" date="2020-08" db="EMBL/GenBank/DDBJ databases">
        <title>Sequencing the genomes of 1000 actinobacteria strains.</title>
        <authorList>
            <person name="Klenk H.-P."/>
        </authorList>
    </citation>
    <scope>NUCLEOTIDE SEQUENCE [LARGE SCALE GENOMIC DNA]</scope>
    <source>
        <strain evidence="6 7">DSM 45486</strain>
    </source>
</reference>
<keyword evidence="2 4" id="KW-0238">DNA-binding</keyword>
<dbReference type="Pfam" id="PF02909">
    <property type="entry name" value="TetR_C_1"/>
    <property type="match status" value="1"/>
</dbReference>
<evidence type="ECO:0000256" key="2">
    <source>
        <dbReference type="ARBA" id="ARBA00023125"/>
    </source>
</evidence>
<evidence type="ECO:0000256" key="4">
    <source>
        <dbReference type="PROSITE-ProRule" id="PRU00335"/>
    </source>
</evidence>
<dbReference type="PROSITE" id="PS50977">
    <property type="entry name" value="HTH_TETR_2"/>
    <property type="match status" value="1"/>
</dbReference>
<evidence type="ECO:0000259" key="5">
    <source>
        <dbReference type="PROSITE" id="PS50977"/>
    </source>
</evidence>
<dbReference type="InterPro" id="IPR050109">
    <property type="entry name" value="HTH-type_TetR-like_transc_reg"/>
</dbReference>
<organism evidence="6 7">
    <name type="scientific">Saccharothrix ecbatanensis</name>
    <dbReference type="NCBI Taxonomy" id="1105145"/>
    <lineage>
        <taxon>Bacteria</taxon>
        <taxon>Bacillati</taxon>
        <taxon>Actinomycetota</taxon>
        <taxon>Actinomycetes</taxon>
        <taxon>Pseudonocardiales</taxon>
        <taxon>Pseudonocardiaceae</taxon>
        <taxon>Saccharothrix</taxon>
    </lineage>
</organism>
<keyword evidence="7" id="KW-1185">Reference proteome</keyword>
<dbReference type="Gene3D" id="1.10.357.10">
    <property type="entry name" value="Tetracycline Repressor, domain 2"/>
    <property type="match status" value="1"/>
</dbReference>
<protein>
    <submittedName>
        <fullName evidence="6">AcrR family transcriptional regulator</fullName>
    </submittedName>
</protein>
<dbReference type="Proteomes" id="UP000552097">
    <property type="component" value="Unassembled WGS sequence"/>
</dbReference>
<keyword evidence="3" id="KW-0804">Transcription</keyword>
<dbReference type="Gene3D" id="1.10.10.60">
    <property type="entry name" value="Homeodomain-like"/>
    <property type="match status" value="1"/>
</dbReference>
<dbReference type="RefSeq" id="WP_184924400.1">
    <property type="nucleotide sequence ID" value="NZ_JACHMO010000001.1"/>
</dbReference>
<keyword evidence="1" id="KW-0805">Transcription regulation</keyword>
<dbReference type="InterPro" id="IPR001647">
    <property type="entry name" value="HTH_TetR"/>
</dbReference>
<dbReference type="SUPFAM" id="SSF48498">
    <property type="entry name" value="Tetracyclin repressor-like, C-terminal domain"/>
    <property type="match status" value="1"/>
</dbReference>
<dbReference type="EMBL" id="JACHMO010000001">
    <property type="protein sequence ID" value="MBB5805695.1"/>
    <property type="molecule type" value="Genomic_DNA"/>
</dbReference>
<dbReference type="Pfam" id="PF00440">
    <property type="entry name" value="TetR_N"/>
    <property type="match status" value="1"/>
</dbReference>
<gene>
    <name evidence="6" type="ORF">F4560_005463</name>
</gene>
<dbReference type="GO" id="GO:0003700">
    <property type="term" value="F:DNA-binding transcription factor activity"/>
    <property type="evidence" value="ECO:0007669"/>
    <property type="project" value="TreeGrafter"/>
</dbReference>
<feature type="domain" description="HTH tetR-type" evidence="5">
    <location>
        <begin position="28"/>
        <end position="88"/>
    </location>
</feature>